<sequence length="248" mass="26853">MILPERLDARTTALFLDIDGTLAHIRPRPEDVGPEPRRTDLLGRARRVLGGRLAILSGRSIAEIDYITGNTVRAVAGVHGVERRDAEGERRDQILTEPVRHALEQALLVLSGLAEQKSGVLIEAKGPSIGVHYRLNPQAEGMVKTITANIAQNSPLVLQPGDRVVELRAPGPDKGDALRAFMNEPPFEGFRPVFVGDDLTDEHAFRAAARLGGFGILVGEARESAAAFRLPNVQAVLDWLEAGVTHHA</sequence>
<dbReference type="OrthoDB" id="9814913at2"/>
<dbReference type="SUPFAM" id="SSF56784">
    <property type="entry name" value="HAD-like"/>
    <property type="match status" value="1"/>
</dbReference>
<dbReference type="NCBIfam" id="TIGR00685">
    <property type="entry name" value="T6PP"/>
    <property type="match status" value="1"/>
</dbReference>
<evidence type="ECO:0000256" key="1">
    <source>
        <dbReference type="ARBA" id="ARBA00005199"/>
    </source>
</evidence>
<protein>
    <recommendedName>
        <fullName evidence="4">Trehalose 6-phosphate phosphatase</fullName>
        <ecNumber evidence="4">3.1.3.12</ecNumber>
    </recommendedName>
</protein>
<comment type="function">
    <text evidence="4">Removes the phosphate from trehalose 6-phosphate to produce free trehalose.</text>
</comment>
<reference evidence="6" key="1">
    <citation type="journal article" date="2017" name="Biotechnol. Biofuels">
        <title>Evaluation of environmental bacterial communities as a factor affecting the growth of duckweed Lemna minor.</title>
        <authorList>
            <person name="Ishizawa H."/>
            <person name="Kuroda M."/>
            <person name="Morikawa M."/>
            <person name="Ike M."/>
        </authorList>
    </citation>
    <scope>NUCLEOTIDE SEQUENCE [LARGE SCALE GENOMIC DNA]</scope>
    <source>
        <strain evidence="6">M6</strain>
    </source>
</reference>
<proteinExistence type="inferred from homology"/>
<dbReference type="EMBL" id="AP018828">
    <property type="protein sequence ID" value="BBF81893.1"/>
    <property type="molecule type" value="Genomic_DNA"/>
</dbReference>
<keyword evidence="4" id="KW-0460">Magnesium</keyword>
<dbReference type="InterPro" id="IPR036412">
    <property type="entry name" value="HAD-like_sf"/>
</dbReference>
<dbReference type="UniPathway" id="UPA00299"/>
<dbReference type="NCBIfam" id="TIGR01484">
    <property type="entry name" value="HAD-SF-IIB"/>
    <property type="match status" value="1"/>
</dbReference>
<evidence type="ECO:0000256" key="2">
    <source>
        <dbReference type="ARBA" id="ARBA00008770"/>
    </source>
</evidence>
<gene>
    <name evidence="5" type="ORF">EM6_2509</name>
</gene>
<dbReference type="Proteomes" id="UP000278756">
    <property type="component" value="Chromosome 2"/>
</dbReference>
<dbReference type="InterPro" id="IPR023214">
    <property type="entry name" value="HAD_sf"/>
</dbReference>
<dbReference type="GO" id="GO:0005992">
    <property type="term" value="P:trehalose biosynthetic process"/>
    <property type="evidence" value="ECO:0007669"/>
    <property type="project" value="UniProtKB-UniPathway"/>
</dbReference>
<reference evidence="6" key="2">
    <citation type="journal article" date="2017" name="Plant Physiol. Biochem.">
        <title>Differential oxidative and antioxidative response of duckweed Lemna minor toward plant growth promoting/inhibiting bacteria.</title>
        <authorList>
            <person name="Ishizawa H."/>
            <person name="Kuroda M."/>
            <person name="Morikawa M."/>
            <person name="Ike M."/>
        </authorList>
    </citation>
    <scope>NUCLEOTIDE SEQUENCE [LARGE SCALE GENOMIC DNA]</scope>
    <source>
        <strain evidence="6">M6</strain>
    </source>
</reference>
<comment type="cofactor">
    <cofactor evidence="4">
        <name>Mg(2+)</name>
        <dbReference type="ChEBI" id="CHEBI:18420"/>
    </cofactor>
</comment>
<accession>A0A3G9G9E7</accession>
<comment type="pathway">
    <text evidence="1 4">Glycan biosynthesis; trehalose biosynthesis.</text>
</comment>
<keyword evidence="3 4" id="KW-0378">Hydrolase</keyword>
<dbReference type="InterPro" id="IPR006379">
    <property type="entry name" value="HAD-SF_hydro_IIB"/>
</dbReference>
<evidence type="ECO:0000313" key="6">
    <source>
        <dbReference type="Proteomes" id="UP000278756"/>
    </source>
</evidence>
<evidence type="ECO:0000256" key="4">
    <source>
        <dbReference type="RuleBase" id="RU361117"/>
    </source>
</evidence>
<dbReference type="PANTHER" id="PTHR43768:SF3">
    <property type="entry name" value="TREHALOSE 6-PHOSPHATE PHOSPHATASE"/>
    <property type="match status" value="1"/>
</dbReference>
<dbReference type="Gene3D" id="3.30.70.1020">
    <property type="entry name" value="Trehalose-6-phosphate phosphatase related protein, domain 2"/>
    <property type="match status" value="1"/>
</dbReference>
<dbReference type="EC" id="3.1.3.12" evidence="4"/>
<name>A0A3G9G9E7_9CAUL</name>
<dbReference type="Pfam" id="PF02358">
    <property type="entry name" value="Trehalose_PPase"/>
    <property type="match status" value="1"/>
</dbReference>
<dbReference type="GO" id="GO:0004805">
    <property type="term" value="F:trehalose-phosphatase activity"/>
    <property type="evidence" value="ECO:0007669"/>
    <property type="project" value="UniProtKB-EC"/>
</dbReference>
<dbReference type="Gene3D" id="3.40.50.1000">
    <property type="entry name" value="HAD superfamily/HAD-like"/>
    <property type="match status" value="1"/>
</dbReference>
<organism evidence="5 6">
    <name type="scientific">Asticcacaulis excentricus</name>
    <dbReference type="NCBI Taxonomy" id="78587"/>
    <lineage>
        <taxon>Bacteria</taxon>
        <taxon>Pseudomonadati</taxon>
        <taxon>Pseudomonadota</taxon>
        <taxon>Alphaproteobacteria</taxon>
        <taxon>Caulobacterales</taxon>
        <taxon>Caulobacteraceae</taxon>
        <taxon>Asticcacaulis</taxon>
    </lineage>
</organism>
<dbReference type="GO" id="GO:0046872">
    <property type="term" value="F:metal ion binding"/>
    <property type="evidence" value="ECO:0007669"/>
    <property type="project" value="UniProtKB-KW"/>
</dbReference>
<dbReference type="RefSeq" id="WP_126423530.1">
    <property type="nucleotide sequence ID" value="NZ_AP018828.1"/>
</dbReference>
<dbReference type="AlphaFoldDB" id="A0A3G9G9E7"/>
<dbReference type="InterPro" id="IPR044651">
    <property type="entry name" value="OTSB-like"/>
</dbReference>
<evidence type="ECO:0000313" key="5">
    <source>
        <dbReference type="EMBL" id="BBF81893.1"/>
    </source>
</evidence>
<dbReference type="InterPro" id="IPR003337">
    <property type="entry name" value="Trehalose_PPase"/>
</dbReference>
<comment type="similarity">
    <text evidence="2 4">Belongs to the trehalose phosphatase family.</text>
</comment>
<comment type="catalytic activity">
    <reaction evidence="4">
        <text>alpha,alpha-trehalose 6-phosphate + H2O = alpha,alpha-trehalose + phosphate</text>
        <dbReference type="Rhea" id="RHEA:23420"/>
        <dbReference type="ChEBI" id="CHEBI:15377"/>
        <dbReference type="ChEBI" id="CHEBI:16551"/>
        <dbReference type="ChEBI" id="CHEBI:43474"/>
        <dbReference type="ChEBI" id="CHEBI:58429"/>
        <dbReference type="EC" id="3.1.3.12"/>
    </reaction>
</comment>
<dbReference type="PANTHER" id="PTHR43768">
    <property type="entry name" value="TREHALOSE 6-PHOSPHATE PHOSPHATASE"/>
    <property type="match status" value="1"/>
</dbReference>
<evidence type="ECO:0000256" key="3">
    <source>
        <dbReference type="ARBA" id="ARBA00022801"/>
    </source>
</evidence>
<keyword evidence="4" id="KW-0479">Metal-binding</keyword>